<sequence>MHHPQQNFSIPLKDECPYPDLYQGERPYSIIIEASQFGLSTVDSNLLDLLRKQYPQGISINHRMMKKYNNRSKSKSRNRRRQKMQNFIEIGFASENKRAQALEAPFIIDGETIQVSKTLDKNAGKVYRLNIYDIDKLNDPSKYYNHVLNHLNKYGTVLELHLHYSAAGGWFEGEGCALWIDKEEELDEDFGFYKHPKLDFSVEDYKVNE</sequence>
<dbReference type="OrthoDB" id="2260360at2759"/>
<keyword evidence="2" id="KW-1185">Reference proteome</keyword>
<accession>S2JRK3</accession>
<evidence type="ECO:0000313" key="1">
    <source>
        <dbReference type="EMBL" id="EPB82395.1"/>
    </source>
</evidence>
<dbReference type="VEuPathDB" id="FungiDB:HMPREF1544_10853"/>
<organism evidence="1 2">
    <name type="scientific">Mucor circinelloides f. circinelloides (strain 1006PhL)</name>
    <name type="common">Mucormycosis agent</name>
    <name type="synonym">Calyptromyces circinelloides</name>
    <dbReference type="NCBI Taxonomy" id="1220926"/>
    <lineage>
        <taxon>Eukaryota</taxon>
        <taxon>Fungi</taxon>
        <taxon>Fungi incertae sedis</taxon>
        <taxon>Mucoromycota</taxon>
        <taxon>Mucoromycotina</taxon>
        <taxon>Mucoromycetes</taxon>
        <taxon>Mucorales</taxon>
        <taxon>Mucorineae</taxon>
        <taxon>Mucoraceae</taxon>
        <taxon>Mucor</taxon>
    </lineage>
</organism>
<proteinExistence type="predicted"/>
<dbReference type="STRING" id="1220926.S2JRK3"/>
<reference evidence="2" key="1">
    <citation type="submission" date="2013-05" db="EMBL/GenBank/DDBJ databases">
        <title>The Genome sequence of Mucor circinelloides f. circinelloides 1006PhL.</title>
        <authorList>
            <consortium name="The Broad Institute Genomics Platform"/>
            <person name="Cuomo C."/>
            <person name="Earl A."/>
            <person name="Findley K."/>
            <person name="Lee S.C."/>
            <person name="Walker B."/>
            <person name="Young S."/>
            <person name="Zeng Q."/>
            <person name="Gargeya S."/>
            <person name="Fitzgerald M."/>
            <person name="Haas B."/>
            <person name="Abouelleil A."/>
            <person name="Allen A.W."/>
            <person name="Alvarado L."/>
            <person name="Arachchi H.M."/>
            <person name="Berlin A.M."/>
            <person name="Chapman S.B."/>
            <person name="Gainer-Dewar J."/>
            <person name="Goldberg J."/>
            <person name="Griggs A."/>
            <person name="Gujja S."/>
            <person name="Hansen M."/>
            <person name="Howarth C."/>
            <person name="Imamovic A."/>
            <person name="Ireland A."/>
            <person name="Larimer J."/>
            <person name="McCowan C."/>
            <person name="Murphy C."/>
            <person name="Pearson M."/>
            <person name="Poon T.W."/>
            <person name="Priest M."/>
            <person name="Roberts A."/>
            <person name="Saif S."/>
            <person name="Shea T."/>
            <person name="Sisk P."/>
            <person name="Sykes S."/>
            <person name="Wortman J."/>
            <person name="Nusbaum C."/>
            <person name="Birren B."/>
        </authorList>
    </citation>
    <scope>NUCLEOTIDE SEQUENCE [LARGE SCALE GENOMIC DNA]</scope>
    <source>
        <strain evidence="2">1006PhL</strain>
    </source>
</reference>
<dbReference type="InParanoid" id="S2JRK3"/>
<dbReference type="EMBL" id="KE124116">
    <property type="protein sequence ID" value="EPB82395.1"/>
    <property type="molecule type" value="Genomic_DNA"/>
</dbReference>
<dbReference type="AlphaFoldDB" id="S2JRK3"/>
<evidence type="ECO:0000313" key="2">
    <source>
        <dbReference type="Proteomes" id="UP000014254"/>
    </source>
</evidence>
<dbReference type="Proteomes" id="UP000014254">
    <property type="component" value="Unassembled WGS sequence"/>
</dbReference>
<protein>
    <submittedName>
        <fullName evidence="1">Uncharacterized protein</fullName>
    </submittedName>
</protein>
<name>S2JRK3_MUCC1</name>
<gene>
    <name evidence="1" type="ORF">HMPREF1544_10853</name>
</gene>
<dbReference type="OMA" id="FIEIGFA"/>